<gene>
    <name evidence="2" type="ORF">SINC0208_LOCUS3665</name>
</gene>
<reference evidence="2" key="1">
    <citation type="submission" date="2021-01" db="EMBL/GenBank/DDBJ databases">
        <authorList>
            <person name="Corre E."/>
            <person name="Pelletier E."/>
            <person name="Niang G."/>
            <person name="Scheremetjew M."/>
            <person name="Finn R."/>
            <person name="Kale V."/>
            <person name="Holt S."/>
            <person name="Cochrane G."/>
            <person name="Meng A."/>
            <person name="Brown T."/>
            <person name="Cohen L."/>
        </authorList>
    </citation>
    <scope>NUCLEOTIDE SEQUENCE</scope>
    <source>
        <strain evidence="2">S3</strain>
    </source>
</reference>
<dbReference type="EMBL" id="HBIH01008880">
    <property type="protein sequence ID" value="CAE0323081.1"/>
    <property type="molecule type" value="Transcribed_RNA"/>
</dbReference>
<protein>
    <submittedName>
        <fullName evidence="2">Uncharacterized protein</fullName>
    </submittedName>
</protein>
<proteinExistence type="predicted"/>
<feature type="transmembrane region" description="Helical" evidence="1">
    <location>
        <begin position="178"/>
        <end position="204"/>
    </location>
</feature>
<sequence>MFAIGSVVHERVQQLDHLRVLGVEAAEFIGGVDLILVVALETLDPINVVDVLGDNIQNFHFIVGRHLVTRGTLLNFQGDESVLVLHVPGEPHCRELAPAKLLHYHVAVHEDLTEVHGVVPSHLVLFNTFVFAVVSGVSVQVAAGQDVVSKPLVVLRVLLLGLLGGIGFGPLGGSLTSLVLLALLPLLLFVLLLLFNMVVVLVVLRHVFFRRRLVGFFLALCGRGLLLQLQLMLPLIFHTPLVANQLLDLAVLDSAQLVLLLLLSRSDLESLVGGHGAHGRL</sequence>
<keyword evidence="1" id="KW-0812">Transmembrane</keyword>
<accession>A0A7S3MXH3</accession>
<dbReference type="AlphaFoldDB" id="A0A7S3MXH3"/>
<evidence type="ECO:0000313" key="2">
    <source>
        <dbReference type="EMBL" id="CAE0323081.1"/>
    </source>
</evidence>
<name>A0A7S3MXH3_9SPIT</name>
<keyword evidence="1" id="KW-0472">Membrane</keyword>
<feature type="transmembrane region" description="Helical" evidence="1">
    <location>
        <begin position="123"/>
        <end position="141"/>
    </location>
</feature>
<feature type="transmembrane region" description="Helical" evidence="1">
    <location>
        <begin position="153"/>
        <end position="172"/>
    </location>
</feature>
<organism evidence="2">
    <name type="scientific">Strombidium inclinatum</name>
    <dbReference type="NCBI Taxonomy" id="197538"/>
    <lineage>
        <taxon>Eukaryota</taxon>
        <taxon>Sar</taxon>
        <taxon>Alveolata</taxon>
        <taxon>Ciliophora</taxon>
        <taxon>Intramacronucleata</taxon>
        <taxon>Spirotrichea</taxon>
        <taxon>Oligotrichia</taxon>
        <taxon>Strombidiidae</taxon>
        <taxon>Strombidium</taxon>
    </lineage>
</organism>
<evidence type="ECO:0000256" key="1">
    <source>
        <dbReference type="SAM" id="Phobius"/>
    </source>
</evidence>
<feature type="transmembrane region" description="Helical" evidence="1">
    <location>
        <begin position="216"/>
        <end position="237"/>
    </location>
</feature>
<keyword evidence="1" id="KW-1133">Transmembrane helix</keyword>